<dbReference type="AlphaFoldDB" id="A0A7H0LQ23"/>
<evidence type="ECO:0000313" key="4">
    <source>
        <dbReference type="Proteomes" id="UP000516148"/>
    </source>
</evidence>
<reference evidence="3 4" key="1">
    <citation type="submission" date="2020-09" db="EMBL/GenBank/DDBJ databases">
        <title>Sphingomonas sp., a new species isolated from pork steak.</title>
        <authorList>
            <person name="Heidler von Heilborn D."/>
        </authorList>
    </citation>
    <scope>NUCLEOTIDE SEQUENCE [LARGE SCALE GENOMIC DNA]</scope>
    <source>
        <strain evidence="4">S8-3T</strain>
    </source>
</reference>
<dbReference type="Proteomes" id="UP000516148">
    <property type="component" value="Chromosome"/>
</dbReference>
<dbReference type="EMBL" id="CP061038">
    <property type="protein sequence ID" value="QNQ11776.1"/>
    <property type="molecule type" value="Genomic_DNA"/>
</dbReference>
<evidence type="ECO:0000313" key="3">
    <source>
        <dbReference type="EMBL" id="QNQ11776.1"/>
    </source>
</evidence>
<proteinExistence type="predicted"/>
<gene>
    <name evidence="3" type="ORF">H3Z74_11935</name>
</gene>
<dbReference type="KEGG" id="spap:H3Z74_11935"/>
<protein>
    <submittedName>
        <fullName evidence="3">Uncharacterized protein</fullName>
    </submittedName>
</protein>
<dbReference type="RefSeq" id="WP_187764079.1">
    <property type="nucleotide sequence ID" value="NZ_CP061038.1"/>
</dbReference>
<keyword evidence="2" id="KW-0812">Transmembrane</keyword>
<feature type="transmembrane region" description="Helical" evidence="2">
    <location>
        <begin position="24"/>
        <end position="42"/>
    </location>
</feature>
<evidence type="ECO:0000256" key="2">
    <source>
        <dbReference type="SAM" id="Phobius"/>
    </source>
</evidence>
<accession>A0A7H0LQ23</accession>
<evidence type="ECO:0000256" key="1">
    <source>
        <dbReference type="SAM" id="MobiDB-lite"/>
    </source>
</evidence>
<feature type="region of interest" description="Disordered" evidence="1">
    <location>
        <begin position="1"/>
        <end position="22"/>
    </location>
</feature>
<organism evidence="3 4">
    <name type="scientific">Sphingomonas alpina</name>
    <dbReference type="NCBI Taxonomy" id="653931"/>
    <lineage>
        <taxon>Bacteria</taxon>
        <taxon>Pseudomonadati</taxon>
        <taxon>Pseudomonadota</taxon>
        <taxon>Alphaproteobacteria</taxon>
        <taxon>Sphingomonadales</taxon>
        <taxon>Sphingomonadaceae</taxon>
        <taxon>Sphingomonas</taxon>
    </lineage>
</organism>
<sequence>MDSYEFPTDLPDDTNDGADGSAGTLRWTATIVVLTTMFLALFNAHTLTGWAEDLPPGPAVVKVVAAANTWEQATADLGLGSGHARMHKAWTRLERKGWSGEGDVQMAQR</sequence>
<keyword evidence="2" id="KW-0472">Membrane</keyword>
<name>A0A7H0LQ23_9SPHN</name>
<keyword evidence="2" id="KW-1133">Transmembrane helix</keyword>
<keyword evidence="4" id="KW-1185">Reference proteome</keyword>